<reference evidence="1 2" key="1">
    <citation type="submission" date="2012-09" db="EMBL/GenBank/DDBJ databases">
        <title>Draft Genome Sequences of 6 Strains from Genus Thauera.</title>
        <authorList>
            <person name="Liu B."/>
            <person name="Shapleigh J.P."/>
            <person name="Frostegard A.H."/>
        </authorList>
    </citation>
    <scope>NUCLEOTIDE SEQUENCE [LARGE SCALE GENOMIC DNA]</scope>
    <source>
        <strain evidence="1 2">B4P</strain>
    </source>
</reference>
<evidence type="ECO:0008006" key="3">
    <source>
        <dbReference type="Google" id="ProtNLM"/>
    </source>
</evidence>
<dbReference type="Proteomes" id="UP000013047">
    <property type="component" value="Unassembled WGS sequence"/>
</dbReference>
<dbReference type="AlphaFoldDB" id="N6YXP2"/>
<gene>
    <name evidence="1" type="ORF">C667_00260</name>
</gene>
<dbReference type="CDD" id="cd09618">
    <property type="entry name" value="CBM9_like_2"/>
    <property type="match status" value="1"/>
</dbReference>
<proteinExistence type="predicted"/>
<name>N6YXP2_9RHOO</name>
<comment type="caution">
    <text evidence="1">The sequence shown here is derived from an EMBL/GenBank/DDBJ whole genome shotgun (WGS) entry which is preliminary data.</text>
</comment>
<evidence type="ECO:0000313" key="2">
    <source>
        <dbReference type="Proteomes" id="UP000013047"/>
    </source>
</evidence>
<dbReference type="EMBL" id="AMXF01000001">
    <property type="protein sequence ID" value="ENO99046.1"/>
    <property type="molecule type" value="Genomic_DNA"/>
</dbReference>
<evidence type="ECO:0000313" key="1">
    <source>
        <dbReference type="EMBL" id="ENO99046.1"/>
    </source>
</evidence>
<organism evidence="1 2">
    <name type="scientific">Thauera phenylacetica B4P</name>
    <dbReference type="NCBI Taxonomy" id="1234382"/>
    <lineage>
        <taxon>Bacteria</taxon>
        <taxon>Pseudomonadati</taxon>
        <taxon>Pseudomonadota</taxon>
        <taxon>Betaproteobacteria</taxon>
        <taxon>Rhodocyclales</taxon>
        <taxon>Zoogloeaceae</taxon>
        <taxon>Thauera</taxon>
    </lineage>
</organism>
<accession>N6YXP2</accession>
<dbReference type="Gene3D" id="2.60.40.1190">
    <property type="match status" value="1"/>
</dbReference>
<keyword evidence="2" id="KW-1185">Reference proteome</keyword>
<sequence>MRLGHDDRNLYVRFKAYDDEPGSIVAQQMRRDVEAMLAEDVLAIAIDPEGDARNGYLFVVNPNGAQFDALIFDGGQIRFDWDAQWISNARIEADGWQAELSIPLAALASQPAGESRRHWRINAERWMPRGSERVRLAGVQPDKDVHSLGDALRIPAIEAESTAQNLRLKPALRWVGESAAASGTGRDRQRLEPSLEVFHQAQSGLRSALALNIDFAEAEADERQVNLTRFELFRPEKREFFLRDAGRFTFGGLIESTVIPYYSRRVGLDANGRGRSLDAGLKVSGQLGGWDVGAFASRVAGGPTEPGSPNQRAAEVAVVRLARPQGEHGRLGLLATTGNPAGTSSSSLVGLDYQHRDTQWQGDKTLEAHAWAMHSRNEGQGDDSAWGGSILLPNVGLNLRAEVQRIGTNFNPALGYLAESGIVRSIGESAWWHRTVEGADIMPGLDWQYRRKLDGSETSWQLNPEIAYFTPAGEGGLVEWFVEADTLASGYAPVPKLWIPPGSYRWHYLFGTLQSATSRPMYFTAEWRFGGYYDGKRNDQSARIDWKPTPSWGAQLGLARNELVLPDASFTAWTSSFRIDYTPSTRLGQSLLVQWDNVTHQLGFSARLRWQWSPGKEAIVALDRLGYTGERNAGQIGQTVGMLKLVWNFEP</sequence>
<dbReference type="SUPFAM" id="SSF49344">
    <property type="entry name" value="CBD9-like"/>
    <property type="match status" value="1"/>
</dbReference>
<protein>
    <recommendedName>
        <fullName evidence="3">Membrane associated hydrolase</fullName>
    </recommendedName>
</protein>